<sequence>MSSEAVSSTRRRSLIPALLVGMFLIAGSVFFTSTAPAHAWSSQTTSSSPSGCSGGFAGSSYKPNSTTGYASVSNYGSTCSGTRPSSGAAIRYSNGTFIAVCATGSTKTSCSGTMTVGSGAVGGYHDWGSKTLSS</sequence>
<proteinExistence type="predicted"/>
<comment type="caution">
    <text evidence="1">The sequence shown here is derived from an EMBL/GenBank/DDBJ whole genome shotgun (WGS) entry which is preliminary data.</text>
</comment>
<dbReference type="EMBL" id="BJNQ01000009">
    <property type="protein sequence ID" value="GEC75530.1"/>
    <property type="molecule type" value="Genomic_DNA"/>
</dbReference>
<organism evidence="1 2">
    <name type="scientific">Microbacterium maritypicum</name>
    <name type="common">Microbacterium liquefaciens</name>
    <dbReference type="NCBI Taxonomy" id="33918"/>
    <lineage>
        <taxon>Bacteria</taxon>
        <taxon>Bacillati</taxon>
        <taxon>Actinomycetota</taxon>
        <taxon>Actinomycetes</taxon>
        <taxon>Micrococcales</taxon>
        <taxon>Microbacteriaceae</taxon>
        <taxon>Microbacterium</taxon>
    </lineage>
</organism>
<name>A0A4Y4B8N6_MICMQ</name>
<evidence type="ECO:0000313" key="1">
    <source>
        <dbReference type="EMBL" id="GEC75530.1"/>
    </source>
</evidence>
<dbReference type="Proteomes" id="UP000317410">
    <property type="component" value="Unassembled WGS sequence"/>
</dbReference>
<gene>
    <name evidence="1" type="ORF">MLI01_16750</name>
</gene>
<evidence type="ECO:0000313" key="2">
    <source>
        <dbReference type="Proteomes" id="UP000317410"/>
    </source>
</evidence>
<accession>A0A4Y4B8N6</accession>
<reference evidence="1 2" key="1">
    <citation type="submission" date="2019-06" db="EMBL/GenBank/DDBJ databases">
        <title>Whole genome shotgun sequence of Microbacterium liquefaciens NBRC 15037.</title>
        <authorList>
            <person name="Hosoyama A."/>
            <person name="Uohara A."/>
            <person name="Ohji S."/>
            <person name="Ichikawa N."/>
        </authorList>
    </citation>
    <scope>NUCLEOTIDE SEQUENCE [LARGE SCALE GENOMIC DNA]</scope>
    <source>
        <strain evidence="1 2">NBRC 15037</strain>
    </source>
</reference>
<dbReference type="RefSeq" id="WP_141386594.1">
    <property type="nucleotide sequence ID" value="NZ_BJNQ01000009.1"/>
</dbReference>
<protein>
    <submittedName>
        <fullName evidence="1">Uncharacterized protein</fullName>
    </submittedName>
</protein>
<dbReference type="AlphaFoldDB" id="A0A4Y4B8N6"/>